<dbReference type="PANTHER" id="PTHR31527:SF0">
    <property type="entry name" value="RE64534P"/>
    <property type="match status" value="1"/>
</dbReference>
<dbReference type="EMBL" id="CP049989">
    <property type="protein sequence ID" value="QIM52274.1"/>
    <property type="molecule type" value="Genomic_DNA"/>
</dbReference>
<evidence type="ECO:0000313" key="4">
    <source>
        <dbReference type="Proteomes" id="UP000503162"/>
    </source>
</evidence>
<reference evidence="3 4" key="1">
    <citation type="submission" date="2020-03" db="EMBL/GenBank/DDBJ databases">
        <title>Hydrogenophaga sp. nov. isolated from cyanobacterial mat.</title>
        <authorList>
            <person name="Thorat V."/>
            <person name="Kirdat K."/>
            <person name="Tiwarekar B."/>
            <person name="Costa E.D."/>
            <person name="Yadav A."/>
        </authorList>
    </citation>
    <scope>NUCLEOTIDE SEQUENCE [LARGE SCALE GENOMIC DNA]</scope>
    <source>
        <strain evidence="3 4">BA0156</strain>
    </source>
</reference>
<name>A0A6G8IGD7_9BURK</name>
<dbReference type="Proteomes" id="UP000503162">
    <property type="component" value="Chromosome"/>
</dbReference>
<accession>A0A6G8IGD7</accession>
<dbReference type="KEGG" id="hcz:G9Q37_09025"/>
<dbReference type="RefSeq" id="WP_166226876.1">
    <property type="nucleotide sequence ID" value="NZ_CP049989.1"/>
</dbReference>
<dbReference type="AlphaFoldDB" id="A0A6G8IGD7"/>
<evidence type="ECO:0000256" key="1">
    <source>
        <dbReference type="SAM" id="MobiDB-lite"/>
    </source>
</evidence>
<dbReference type="Pfam" id="PF09347">
    <property type="entry name" value="DUF1989"/>
    <property type="match status" value="1"/>
</dbReference>
<organism evidence="3 4">
    <name type="scientific">Hydrogenophaga crocea</name>
    <dbReference type="NCBI Taxonomy" id="2716225"/>
    <lineage>
        <taxon>Bacteria</taxon>
        <taxon>Pseudomonadati</taxon>
        <taxon>Pseudomonadota</taxon>
        <taxon>Betaproteobacteria</taxon>
        <taxon>Burkholderiales</taxon>
        <taxon>Comamonadaceae</taxon>
        <taxon>Hydrogenophaga</taxon>
    </lineage>
</organism>
<evidence type="ECO:0000259" key="2">
    <source>
        <dbReference type="Pfam" id="PF09347"/>
    </source>
</evidence>
<dbReference type="NCBIfam" id="TIGR03425">
    <property type="entry name" value="urea_degr_2"/>
    <property type="match status" value="1"/>
</dbReference>
<sequence length="281" mass="30635">MSATPQASPWTEPHVPVPDNPPPSAPVDAPALWQRFPAAALAGVDTARAMWSETVPGGGHWSWRMPRGSAIRFVALEDGPNVSVVLYSALEKLERYNMPDSLKAQHTAHYRAGHVLMSDMGRSLASITADSLGWHDPLGALLDNARMAAKYGERRYADARNAMYRSGQDGLLIEIGKHGLGKRDLIAPVNLFSKVAVDEEGRFRFASDHAKAGDFVELRFDMDVILAISTAPHALDPKPVYAPAKVGLLAWRCGPAPANDPCRAFRPENARALHNSDQLYL</sequence>
<feature type="region of interest" description="Disordered" evidence="1">
    <location>
        <begin position="1"/>
        <end position="27"/>
    </location>
</feature>
<dbReference type="PANTHER" id="PTHR31527">
    <property type="entry name" value="RE64534P"/>
    <property type="match status" value="1"/>
</dbReference>
<evidence type="ECO:0000313" key="3">
    <source>
        <dbReference type="EMBL" id="QIM52274.1"/>
    </source>
</evidence>
<protein>
    <submittedName>
        <fullName evidence="3">Urea carboxylase-associated family protein</fullName>
    </submittedName>
</protein>
<dbReference type="InterPro" id="IPR018959">
    <property type="entry name" value="DUF1989"/>
</dbReference>
<proteinExistence type="predicted"/>
<keyword evidence="4" id="KW-1185">Reference proteome</keyword>
<gene>
    <name evidence="3" type="ORF">G9Q37_09025</name>
</gene>
<feature type="domain" description="DUF1989" evidence="2">
    <location>
        <begin position="53"/>
        <end position="225"/>
    </location>
</feature>
<dbReference type="InterPro" id="IPR017792">
    <property type="entry name" value="UAAP1"/>
</dbReference>
<feature type="compositionally biased region" description="Pro residues" evidence="1">
    <location>
        <begin position="15"/>
        <end position="25"/>
    </location>
</feature>